<dbReference type="InterPro" id="IPR004572">
    <property type="entry name" value="Protoporphyrinogen_oxidase"/>
</dbReference>
<proteinExistence type="inferred from homology"/>
<comment type="catalytic activity">
    <reaction evidence="6">
        <text>coproporphyrinogen III + 3 O2 = coproporphyrin III + 3 H2O2</text>
        <dbReference type="Rhea" id="RHEA:43436"/>
        <dbReference type="ChEBI" id="CHEBI:15379"/>
        <dbReference type="ChEBI" id="CHEBI:16240"/>
        <dbReference type="ChEBI" id="CHEBI:57309"/>
        <dbReference type="ChEBI" id="CHEBI:131725"/>
        <dbReference type="EC" id="1.3.3.15"/>
    </reaction>
</comment>
<keyword evidence="6" id="KW-0963">Cytoplasm</keyword>
<keyword evidence="4 6" id="KW-0560">Oxidoreductase</keyword>
<sequence length="457" mass="49364">MKIAIIGGGVSGLTLAWYLQQAGVPYDLFEAETRPGGNLRTWATPEGYLLENGPNSLQLSPELEALLANLDLTDQIQESADVSKHRYVLRGGRYRQLPGSPPALLTNGFFSLKAKWQLLQELRKPAVPAEPNETVAHFFRRRFGPEIVDYAVNPFMAGIYAGDPEKLLLHKTFPQLAALEQQYGSVLRGLAKTGKGTPRRRIVTLEGGVQTLTDALAAKLTNYYPGVQISSITRNATGSYEVHSPASGSPVFWPPIGPGEVRKTAVAYTHLALALPAYAAAELLQPLFPKPAAALAAVHYPPMSVVFSAYDRAAVAHPLNGFGALHPKVEGAYAAGSIWTSAIYPQRVPAGQVLFTTFVGGAQYEAAAREPEDVQKAAVHAELSRFYGISGKPRWQGRYFWPRSIPQFDAPIVEAHAAATALETENIVAVANWRAGVSVPDCIRHAKRVAATLAVGQ</sequence>
<dbReference type="SUPFAM" id="SSF54373">
    <property type="entry name" value="FAD-linked reductases, C-terminal domain"/>
    <property type="match status" value="1"/>
</dbReference>
<dbReference type="PANTHER" id="PTHR42923:SF3">
    <property type="entry name" value="PROTOPORPHYRINOGEN OXIDASE"/>
    <property type="match status" value="1"/>
</dbReference>
<comment type="function">
    <text evidence="6">Involved in coproporphyrin-dependent heme b biosynthesis. Catalyzes the oxidation of coproporphyrinogen III to coproporphyrin III.</text>
</comment>
<dbReference type="Gene3D" id="3.50.50.60">
    <property type="entry name" value="FAD/NAD(P)-binding domain"/>
    <property type="match status" value="1"/>
</dbReference>
<gene>
    <name evidence="8" type="primary">hemG</name>
    <name evidence="8" type="ORF">I2I05_06985</name>
</gene>
<evidence type="ECO:0000256" key="5">
    <source>
        <dbReference type="ARBA" id="ARBA00023133"/>
    </source>
</evidence>
<feature type="domain" description="Amine oxidase" evidence="7">
    <location>
        <begin position="10"/>
        <end position="452"/>
    </location>
</feature>
<accession>A0ABS0IFJ8</accession>
<evidence type="ECO:0000313" key="9">
    <source>
        <dbReference type="Proteomes" id="UP000597617"/>
    </source>
</evidence>
<dbReference type="Proteomes" id="UP000597617">
    <property type="component" value="Unassembled WGS sequence"/>
</dbReference>
<keyword evidence="9" id="KW-1185">Reference proteome</keyword>
<comment type="similarity">
    <text evidence="6">Belongs to the protoporphyrinogen/coproporphyrinogen oxidase family. Coproporphyrinogen III oxidase subfamily.</text>
</comment>
<reference evidence="8 9" key="1">
    <citation type="submission" date="2020-11" db="EMBL/GenBank/DDBJ databases">
        <authorList>
            <person name="Kim M.K."/>
        </authorList>
    </citation>
    <scope>NUCLEOTIDE SEQUENCE [LARGE SCALE GENOMIC DNA]</scope>
    <source>
        <strain evidence="8 9">BT683</strain>
    </source>
</reference>
<evidence type="ECO:0000256" key="1">
    <source>
        <dbReference type="ARBA" id="ARBA00001974"/>
    </source>
</evidence>
<evidence type="ECO:0000313" key="8">
    <source>
        <dbReference type="EMBL" id="MBF9237136.1"/>
    </source>
</evidence>
<dbReference type="NCBIfam" id="TIGR00562">
    <property type="entry name" value="proto_IX_ox"/>
    <property type="match status" value="1"/>
</dbReference>
<keyword evidence="5 6" id="KW-0350">Heme biosynthesis</keyword>
<keyword evidence="3 6" id="KW-0274">FAD</keyword>
<dbReference type="Gene3D" id="3.90.660.20">
    <property type="entry name" value="Protoporphyrinogen oxidase, mitochondrial, domain 2"/>
    <property type="match status" value="1"/>
</dbReference>
<dbReference type="InterPro" id="IPR002937">
    <property type="entry name" value="Amino_oxidase"/>
</dbReference>
<comment type="cofactor">
    <cofactor evidence="1 6">
        <name>FAD</name>
        <dbReference type="ChEBI" id="CHEBI:57692"/>
    </cofactor>
</comment>
<dbReference type="GO" id="GO:0004729">
    <property type="term" value="F:oxygen-dependent protoporphyrinogen oxidase activity"/>
    <property type="evidence" value="ECO:0007669"/>
    <property type="project" value="UniProtKB-EC"/>
</dbReference>
<dbReference type="PANTHER" id="PTHR42923">
    <property type="entry name" value="PROTOPORPHYRINOGEN OXIDASE"/>
    <property type="match status" value="1"/>
</dbReference>
<dbReference type="InterPro" id="IPR036188">
    <property type="entry name" value="FAD/NAD-bd_sf"/>
</dbReference>
<comment type="pathway">
    <text evidence="6">Porphyrin-containing compound metabolism; protoheme biosynthesis.</text>
</comment>
<keyword evidence="2 6" id="KW-0285">Flavoprotein</keyword>
<dbReference type="RefSeq" id="WP_196281528.1">
    <property type="nucleotide sequence ID" value="NZ_JADQDQ010000003.1"/>
</dbReference>
<evidence type="ECO:0000259" key="7">
    <source>
        <dbReference type="Pfam" id="PF01593"/>
    </source>
</evidence>
<comment type="subcellular location">
    <subcellularLocation>
        <location evidence="6">Cytoplasm</location>
    </subcellularLocation>
</comment>
<evidence type="ECO:0000256" key="3">
    <source>
        <dbReference type="ARBA" id="ARBA00022827"/>
    </source>
</evidence>
<name>A0ABS0IFJ8_9BACT</name>
<organism evidence="8 9">
    <name type="scientific">Hymenobacter jeongseonensis</name>
    <dbReference type="NCBI Taxonomy" id="2791027"/>
    <lineage>
        <taxon>Bacteria</taxon>
        <taxon>Pseudomonadati</taxon>
        <taxon>Bacteroidota</taxon>
        <taxon>Cytophagia</taxon>
        <taxon>Cytophagales</taxon>
        <taxon>Hymenobacteraceae</taxon>
        <taxon>Hymenobacter</taxon>
    </lineage>
</organism>
<dbReference type="Gene3D" id="1.10.3110.10">
    <property type="entry name" value="protoporphyrinogen ix oxidase, domain 3"/>
    <property type="match status" value="1"/>
</dbReference>
<protein>
    <recommendedName>
        <fullName evidence="6">Coproporphyrinogen III oxidase</fullName>
        <ecNumber evidence="6">1.3.3.15</ecNumber>
    </recommendedName>
</protein>
<evidence type="ECO:0000256" key="2">
    <source>
        <dbReference type="ARBA" id="ARBA00022630"/>
    </source>
</evidence>
<comment type="caution">
    <text evidence="8">The sequence shown here is derived from an EMBL/GenBank/DDBJ whole genome shotgun (WGS) entry which is preliminary data.</text>
</comment>
<dbReference type="SUPFAM" id="SSF51905">
    <property type="entry name" value="FAD/NAD(P)-binding domain"/>
    <property type="match status" value="1"/>
</dbReference>
<dbReference type="InterPro" id="IPR050464">
    <property type="entry name" value="Zeta_carotene_desat/Oxidored"/>
</dbReference>
<evidence type="ECO:0000256" key="4">
    <source>
        <dbReference type="ARBA" id="ARBA00023002"/>
    </source>
</evidence>
<dbReference type="EMBL" id="JADQDQ010000003">
    <property type="protein sequence ID" value="MBF9237136.1"/>
    <property type="molecule type" value="Genomic_DNA"/>
</dbReference>
<dbReference type="Pfam" id="PF01593">
    <property type="entry name" value="Amino_oxidase"/>
    <property type="match status" value="1"/>
</dbReference>
<dbReference type="EC" id="1.3.3.15" evidence="6"/>
<evidence type="ECO:0000256" key="6">
    <source>
        <dbReference type="RuleBase" id="RU364052"/>
    </source>
</evidence>